<dbReference type="GO" id="GO:0000423">
    <property type="term" value="P:mitophagy"/>
    <property type="evidence" value="ECO:0007669"/>
    <property type="project" value="TreeGrafter"/>
</dbReference>
<evidence type="ECO:0000313" key="8">
    <source>
        <dbReference type="EMBL" id="ETN39192.1"/>
    </source>
</evidence>
<dbReference type="EMBL" id="KB822721">
    <property type="protein sequence ID" value="ETN39192.1"/>
    <property type="molecule type" value="Genomic_DNA"/>
</dbReference>
<dbReference type="STRING" id="1220924.W2RRV3"/>
<dbReference type="PANTHER" id="PTHR13430">
    <property type="match status" value="1"/>
</dbReference>
<feature type="compositionally biased region" description="Polar residues" evidence="6">
    <location>
        <begin position="713"/>
        <end position="726"/>
    </location>
</feature>
<feature type="region of interest" description="Disordered" evidence="6">
    <location>
        <begin position="330"/>
        <end position="363"/>
    </location>
</feature>
<dbReference type="InParanoid" id="W2RRV3"/>
<feature type="compositionally biased region" description="Low complexity" evidence="6">
    <location>
        <begin position="496"/>
        <end position="522"/>
    </location>
</feature>
<feature type="domain" description="Autophagy-related protein 13 N-terminal" evidence="7">
    <location>
        <begin position="72"/>
        <end position="311"/>
    </location>
</feature>
<keyword evidence="9" id="KW-1185">Reference proteome</keyword>
<dbReference type="InterPro" id="IPR018731">
    <property type="entry name" value="Atg13_N"/>
</dbReference>
<dbReference type="Gene3D" id="6.10.140.1900">
    <property type="match status" value="1"/>
</dbReference>
<dbReference type="InterPro" id="IPR040182">
    <property type="entry name" value="ATG13"/>
</dbReference>
<evidence type="ECO:0000259" key="7">
    <source>
        <dbReference type="Pfam" id="PF10033"/>
    </source>
</evidence>
<dbReference type="Gene3D" id="3.30.900.10">
    <property type="entry name" value="HORMA domain"/>
    <property type="match status" value="1"/>
</dbReference>
<sequence length="911" mass="98652">MHQHPRAPPASASPALSDQTNPTRTNNPRDRDLNALRTNSPLTQGSGSSEDFQPREQHTDPAAQMQRLNQVIQNFHTKAALIILHSRVDLAPAYAKNSDTKRVNRWFNIELEETDDYREDIRRWKTCDVKDDRPPPLNIEVFLTTDTLPQGQRLVILDEDGKRWDVMNALESSDSRYGKRRDTESTEILLERWTIELGDQTAPLPPDMATVLPLVYKKSIVLFRALFTYCNFLPAWKLSRRLGRSRSTMAMKIGYRFVSGQSTSSLTRSDNLNLPLTDGSNDVVSDYSFGTAESPAGPFSVRVTYRQNCDFRIDDSEELLSSRFLGTDDDLFRPSMPSDQEKKDRSRTDMGSLPNDRRSDLFQRPELGHAYGSLSTFHQAGIGTGTSPLSALRSAKDYSTASPPTPDQARPAPQPQPSTSSSSSRNSLRAQAAGRRSSFSFQPFKQPTLSASPLGASPLGTSPRLASGHVPTLSSLTEEAARPAPNAHSVAARKPSSLSEHAVTSSTSSSPKPTPTTRYSSSFSHRRARLSSGGTTMTKTDEDQNSSGRASAASSAQPGSGLLTEAVAAGGSSDSMQEDDESIQDFLKLLDTKKDLLNPEDAAAAETSTRRTAAALNRFHRMRDSNTALSDSLSSSMMLHRSSSSSSRQLSSVPPMVAATSASTSSSPGKPISPHTPHTPFAPSRLSAAYSHDDDPHGIAIEEEPPSPSEAATSDTAQARSNTNVNAIDIPHSPRPFLDNYRRSSSAQRRPLSDEIRDAYGMRSASMGAQDRRAATRTETPLRATITQEPEESPELTERRPQTAAPALAADGASESGSGSHSAIPYHPRRARGSGRGATPPHGSTSSFGGTGSADKSAGDSGSASGSWRGHGRMRPGSRPDNTLTMDEDETELFPFAMERSDFQSSGGKET</sequence>
<dbReference type="GO" id="GO:1990316">
    <property type="term" value="C:Atg1/ULK1 kinase complex"/>
    <property type="evidence" value="ECO:0007669"/>
    <property type="project" value="InterPro"/>
</dbReference>
<dbReference type="GO" id="GO:0000407">
    <property type="term" value="C:phagophore assembly site"/>
    <property type="evidence" value="ECO:0007669"/>
    <property type="project" value="TreeGrafter"/>
</dbReference>
<dbReference type="AlphaFoldDB" id="W2RRV3"/>
<feature type="compositionally biased region" description="Low complexity" evidence="6">
    <location>
        <begin position="407"/>
        <end position="433"/>
    </location>
</feature>
<dbReference type="GO" id="GO:0034727">
    <property type="term" value="P:piecemeal microautophagy of the nucleus"/>
    <property type="evidence" value="ECO:0007669"/>
    <property type="project" value="TreeGrafter"/>
</dbReference>
<feature type="region of interest" description="Disordered" evidence="6">
    <location>
        <begin position="385"/>
        <end position="561"/>
    </location>
</feature>
<dbReference type="OrthoDB" id="70161at2759"/>
<comment type="subunit">
    <text evidence="2">Interacts with ATG1 to form the ATG1-ATG13 kinase complex.</text>
</comment>
<feature type="compositionally biased region" description="Low complexity" evidence="6">
    <location>
        <begin position="639"/>
        <end position="667"/>
    </location>
</feature>
<feature type="compositionally biased region" description="Polar residues" evidence="6">
    <location>
        <begin position="16"/>
        <end position="26"/>
    </location>
</feature>
<feature type="compositionally biased region" description="Polar residues" evidence="6">
    <location>
        <begin position="36"/>
        <end position="51"/>
    </location>
</feature>
<evidence type="ECO:0000313" key="9">
    <source>
        <dbReference type="Proteomes" id="UP000030752"/>
    </source>
</evidence>
<dbReference type="Pfam" id="PF10033">
    <property type="entry name" value="ATG13"/>
    <property type="match status" value="1"/>
</dbReference>
<organism evidence="8 9">
    <name type="scientific">Cyphellophora europaea (strain CBS 101466)</name>
    <name type="common">Phialophora europaea</name>
    <dbReference type="NCBI Taxonomy" id="1220924"/>
    <lineage>
        <taxon>Eukaryota</taxon>
        <taxon>Fungi</taxon>
        <taxon>Dikarya</taxon>
        <taxon>Ascomycota</taxon>
        <taxon>Pezizomycotina</taxon>
        <taxon>Eurotiomycetes</taxon>
        <taxon>Chaetothyriomycetidae</taxon>
        <taxon>Chaetothyriales</taxon>
        <taxon>Cyphellophoraceae</taxon>
        <taxon>Cyphellophora</taxon>
    </lineage>
</organism>
<dbReference type="InterPro" id="IPR036570">
    <property type="entry name" value="HORMA_dom_sf"/>
</dbReference>
<dbReference type="Proteomes" id="UP000030752">
    <property type="component" value="Unassembled WGS sequence"/>
</dbReference>
<evidence type="ECO:0000256" key="3">
    <source>
        <dbReference type="ARBA" id="ARBA00013801"/>
    </source>
</evidence>
<evidence type="ECO:0000256" key="1">
    <source>
        <dbReference type="ARBA" id="ARBA00005246"/>
    </source>
</evidence>
<name>W2RRV3_CYPE1</name>
<feature type="compositionally biased region" description="Polar residues" evidence="6">
    <location>
        <begin position="437"/>
        <end position="451"/>
    </location>
</feature>
<dbReference type="GeneID" id="19972754"/>
<feature type="compositionally biased region" description="Basic and acidic residues" evidence="6">
    <location>
        <begin position="751"/>
        <end position="760"/>
    </location>
</feature>
<feature type="compositionally biased region" description="Basic and acidic residues" evidence="6">
    <location>
        <begin position="339"/>
        <end position="348"/>
    </location>
</feature>
<feature type="region of interest" description="Disordered" evidence="6">
    <location>
        <begin position="639"/>
        <end position="911"/>
    </location>
</feature>
<feature type="compositionally biased region" description="Low complexity" evidence="6">
    <location>
        <begin position="546"/>
        <end position="561"/>
    </location>
</feature>
<dbReference type="RefSeq" id="XP_008717977.1">
    <property type="nucleotide sequence ID" value="XM_008719755.1"/>
</dbReference>
<feature type="compositionally biased region" description="Low complexity" evidence="6">
    <location>
        <begin position="807"/>
        <end position="823"/>
    </location>
</feature>
<dbReference type="VEuPathDB" id="FungiDB:HMPREF1541_05415"/>
<evidence type="ECO:0000256" key="4">
    <source>
        <dbReference type="ARBA" id="ARBA00023006"/>
    </source>
</evidence>
<gene>
    <name evidence="8" type="ORF">HMPREF1541_05415</name>
</gene>
<evidence type="ECO:0000256" key="6">
    <source>
        <dbReference type="SAM" id="MobiDB-lite"/>
    </source>
</evidence>
<feature type="compositionally biased region" description="Low complexity" evidence="6">
    <location>
        <begin position="843"/>
        <end position="867"/>
    </location>
</feature>
<accession>W2RRV3</accession>
<comment type="similarity">
    <text evidence="1 5">Belongs to the ATG13 family. Fungi subfamily.</text>
</comment>
<evidence type="ECO:0000256" key="2">
    <source>
        <dbReference type="ARBA" id="ARBA00011848"/>
    </source>
</evidence>
<evidence type="ECO:0000256" key="5">
    <source>
        <dbReference type="RuleBase" id="RU361214"/>
    </source>
</evidence>
<proteinExistence type="inferred from homology"/>
<dbReference type="GO" id="GO:0034497">
    <property type="term" value="P:protein localization to phagophore assembly site"/>
    <property type="evidence" value="ECO:0007669"/>
    <property type="project" value="TreeGrafter"/>
</dbReference>
<protein>
    <recommendedName>
        <fullName evidence="3 5">Autophagy-related protein 13</fullName>
    </recommendedName>
</protein>
<keyword evidence="4 5" id="KW-0072">Autophagy</keyword>
<feature type="region of interest" description="Disordered" evidence="6">
    <location>
        <begin position="1"/>
        <end position="59"/>
    </location>
</feature>
<dbReference type="eggNOG" id="KOG4573">
    <property type="taxonomic scope" value="Eukaryota"/>
</dbReference>
<reference evidence="8 9" key="1">
    <citation type="submission" date="2013-03" db="EMBL/GenBank/DDBJ databases">
        <title>The Genome Sequence of Phialophora europaea CBS 101466.</title>
        <authorList>
            <consortium name="The Broad Institute Genomics Platform"/>
            <person name="Cuomo C."/>
            <person name="de Hoog S."/>
            <person name="Gorbushina A."/>
            <person name="Walker B."/>
            <person name="Young S.K."/>
            <person name="Zeng Q."/>
            <person name="Gargeya S."/>
            <person name="Fitzgerald M."/>
            <person name="Haas B."/>
            <person name="Abouelleil A."/>
            <person name="Allen A.W."/>
            <person name="Alvarado L."/>
            <person name="Arachchi H.M."/>
            <person name="Berlin A.M."/>
            <person name="Chapman S.B."/>
            <person name="Gainer-Dewar J."/>
            <person name="Goldberg J."/>
            <person name="Griggs A."/>
            <person name="Gujja S."/>
            <person name="Hansen M."/>
            <person name="Howarth C."/>
            <person name="Imamovic A."/>
            <person name="Ireland A."/>
            <person name="Larimer J."/>
            <person name="McCowan C."/>
            <person name="Murphy C."/>
            <person name="Pearson M."/>
            <person name="Poon T.W."/>
            <person name="Priest M."/>
            <person name="Roberts A."/>
            <person name="Saif S."/>
            <person name="Shea T."/>
            <person name="Sisk P."/>
            <person name="Sykes S."/>
            <person name="Wortman J."/>
            <person name="Nusbaum C."/>
            <person name="Birren B."/>
        </authorList>
    </citation>
    <scope>NUCLEOTIDE SEQUENCE [LARGE SCALE GENOMIC DNA]</scope>
    <source>
        <strain evidence="8 9">CBS 101466</strain>
    </source>
</reference>
<dbReference type="GO" id="GO:0005829">
    <property type="term" value="C:cytosol"/>
    <property type="evidence" value="ECO:0007669"/>
    <property type="project" value="TreeGrafter"/>
</dbReference>
<dbReference type="PANTHER" id="PTHR13430:SF4">
    <property type="entry name" value="AUTOPHAGY-RELATED PROTEIN 13"/>
    <property type="match status" value="1"/>
</dbReference>
<dbReference type="HOGENOM" id="CLU_007151_1_0_1"/>